<dbReference type="Proteomes" id="UP001054846">
    <property type="component" value="Chromosome"/>
</dbReference>
<gene>
    <name evidence="1" type="ORF">ISF26_16765</name>
</gene>
<reference evidence="1 2" key="1">
    <citation type="journal article" date="2021" name="Genome Biol. Evol.">
        <title>Complete Genome Sequencing of a Novel Gloeobacter Species from a Waterfall Cave in Mexico.</title>
        <authorList>
            <person name="Saw J.H."/>
            <person name="Cardona T."/>
            <person name="Montejano G."/>
        </authorList>
    </citation>
    <scope>NUCLEOTIDE SEQUENCE [LARGE SCALE GENOMIC DNA]</scope>
    <source>
        <strain evidence="1">MG652769</strain>
    </source>
</reference>
<evidence type="ECO:0000313" key="1">
    <source>
        <dbReference type="EMBL" id="UFP93436.1"/>
    </source>
</evidence>
<keyword evidence="2" id="KW-1185">Reference proteome</keyword>
<dbReference type="RefSeq" id="WP_230840440.1">
    <property type="nucleotide sequence ID" value="NZ_CP063845.1"/>
</dbReference>
<dbReference type="SUPFAM" id="SSF54447">
    <property type="entry name" value="ssDNA-binding transcriptional regulator domain"/>
    <property type="match status" value="1"/>
</dbReference>
<organism evidence="1 2">
    <name type="scientific">Gloeobacter morelensis MG652769</name>
    <dbReference type="NCBI Taxonomy" id="2781736"/>
    <lineage>
        <taxon>Bacteria</taxon>
        <taxon>Bacillati</taxon>
        <taxon>Cyanobacteriota</taxon>
        <taxon>Cyanophyceae</taxon>
        <taxon>Gloeobacterales</taxon>
        <taxon>Gloeobacteraceae</taxon>
        <taxon>Gloeobacter</taxon>
        <taxon>Gloeobacter morelensis</taxon>
    </lineage>
</organism>
<sequence>MNFWRETDKWIVAFDPEREPYCALVGGADWSFELTRPETVQLLAALASLHRQWQVSLAQLMDGENLALSVGNSFVELHISGAADAFGLRLRMVGSRAAEGSWPAPVAAEVIEALEQLAGAGLLSGLQQ</sequence>
<protein>
    <submittedName>
        <fullName evidence="1">DUF1818 family protein</fullName>
    </submittedName>
</protein>
<dbReference type="InterPro" id="IPR014947">
    <property type="entry name" value="DUF1818"/>
</dbReference>
<dbReference type="Gene3D" id="2.30.31.10">
    <property type="entry name" value="Transcriptional Coactivator Pc4, Chain A"/>
    <property type="match status" value="1"/>
</dbReference>
<dbReference type="InterPro" id="IPR009044">
    <property type="entry name" value="ssDNA-bd_transcriptional_reg"/>
</dbReference>
<proteinExistence type="predicted"/>
<name>A0ABY3PIE6_9CYAN</name>
<evidence type="ECO:0000313" key="2">
    <source>
        <dbReference type="Proteomes" id="UP001054846"/>
    </source>
</evidence>
<dbReference type="EMBL" id="CP063845">
    <property type="protein sequence ID" value="UFP93436.1"/>
    <property type="molecule type" value="Genomic_DNA"/>
</dbReference>
<accession>A0ABY3PIE6</accession>
<dbReference type="Pfam" id="PF08848">
    <property type="entry name" value="DUF1818"/>
    <property type="match status" value="1"/>
</dbReference>